<dbReference type="CDD" id="cd17039">
    <property type="entry name" value="Ubl_ubiquitin_like"/>
    <property type="match status" value="1"/>
</dbReference>
<evidence type="ECO:0000313" key="2">
    <source>
        <dbReference type="EMBL" id="CAK9067643.1"/>
    </source>
</evidence>
<dbReference type="InterPro" id="IPR000626">
    <property type="entry name" value="Ubiquitin-like_dom"/>
</dbReference>
<gene>
    <name evidence="2" type="ORF">CCMP2556_LOCUS33234</name>
</gene>
<protein>
    <recommendedName>
        <fullName evidence="1">Ubiquitin-like domain-containing protein</fullName>
    </recommendedName>
</protein>
<dbReference type="Proteomes" id="UP001642484">
    <property type="component" value="Unassembled WGS sequence"/>
</dbReference>
<feature type="domain" description="Ubiquitin-like" evidence="1">
    <location>
        <begin position="15"/>
        <end position="97"/>
    </location>
</feature>
<dbReference type="PROSITE" id="PS50053">
    <property type="entry name" value="UBIQUITIN_2"/>
    <property type="match status" value="1"/>
</dbReference>
<dbReference type="Gene3D" id="3.10.20.90">
    <property type="entry name" value="Phosphatidylinositol 3-kinase Catalytic Subunit, Chain A, domain 1"/>
    <property type="match status" value="1"/>
</dbReference>
<evidence type="ECO:0000259" key="1">
    <source>
        <dbReference type="PROSITE" id="PS50053"/>
    </source>
</evidence>
<accession>A0ABP0NW64</accession>
<reference evidence="2 3" key="1">
    <citation type="submission" date="2024-02" db="EMBL/GenBank/DDBJ databases">
        <authorList>
            <person name="Chen Y."/>
            <person name="Shah S."/>
            <person name="Dougan E. K."/>
            <person name="Thang M."/>
            <person name="Chan C."/>
        </authorList>
    </citation>
    <scope>NUCLEOTIDE SEQUENCE [LARGE SCALE GENOMIC DNA]</scope>
</reference>
<dbReference type="InterPro" id="IPR029071">
    <property type="entry name" value="Ubiquitin-like_domsf"/>
</dbReference>
<proteinExistence type="predicted"/>
<dbReference type="SUPFAM" id="SSF54236">
    <property type="entry name" value="Ubiquitin-like"/>
    <property type="match status" value="1"/>
</dbReference>
<evidence type="ECO:0000313" key="3">
    <source>
        <dbReference type="Proteomes" id="UP001642484"/>
    </source>
</evidence>
<keyword evidence="3" id="KW-1185">Reference proteome</keyword>
<name>A0ABP0NW64_9DINO</name>
<dbReference type="EMBL" id="CAXAMN010022250">
    <property type="protein sequence ID" value="CAK9067643.1"/>
    <property type="molecule type" value="Genomic_DNA"/>
</dbReference>
<organism evidence="2 3">
    <name type="scientific">Durusdinium trenchii</name>
    <dbReference type="NCBI Taxonomy" id="1381693"/>
    <lineage>
        <taxon>Eukaryota</taxon>
        <taxon>Sar</taxon>
        <taxon>Alveolata</taxon>
        <taxon>Dinophyceae</taxon>
        <taxon>Suessiales</taxon>
        <taxon>Symbiodiniaceae</taxon>
        <taxon>Durusdinium</taxon>
    </lineage>
</organism>
<sequence length="257" mass="28691">MFWSKSESPIRILGTLRILRNNGEETLLSFGDTDTVLALKRRLRELLVTGSEPELVTGKELTPPCSAMRLIFGTDVLLDNWVLGDHGVVDGDQLTLVFSHAPLGKFDCVLETDDPDTWTLATASFAQEGDCCISIVEEDMISIDIEDEYDEYDPYLNGSKWEHWYNGPVEVTGSQLCIVVESSHRLGLFDSIPEPGVLLGEMCDDATVRLQLPFGLSRVTGEEPLRWITLRKEERKICSYPSTDEDRRLPGGAVNPV</sequence>
<comment type="caution">
    <text evidence="2">The sequence shown here is derived from an EMBL/GenBank/DDBJ whole genome shotgun (WGS) entry which is preliminary data.</text>
</comment>